<protein>
    <recommendedName>
        <fullName evidence="2">PKD domain-containing protein</fullName>
    </recommendedName>
</protein>
<reference evidence="3 5" key="2">
    <citation type="journal article" date="2011" name="Mol. Biol. Evol.">
        <title>Comparative genomic analysis of fruiting body formation in Myxococcales.</title>
        <authorList>
            <person name="Huntley S."/>
            <person name="Hamann N."/>
            <person name="Wegener-Feldbrugge S."/>
            <person name="Treuner-Lange A."/>
            <person name="Kube M."/>
            <person name="Reinhardt R."/>
            <person name="Klages S."/>
            <person name="Muller R."/>
            <person name="Ronning C.M."/>
            <person name="Nierman W.C."/>
            <person name="Sogaard-Andersen L."/>
        </authorList>
    </citation>
    <scope>NUCLEOTIDE SEQUENCE [LARGE SCALE GENOMIC DNA]</scope>
    <source>
        <strain evidence="3 5">DW4/3-1</strain>
    </source>
</reference>
<dbReference type="Gene3D" id="2.60.40.10">
    <property type="entry name" value="Immunoglobulins"/>
    <property type="match status" value="1"/>
</dbReference>
<evidence type="ECO:0000259" key="2">
    <source>
        <dbReference type="PROSITE" id="PS50093"/>
    </source>
</evidence>
<feature type="compositionally biased region" description="Basic and acidic residues" evidence="1">
    <location>
        <begin position="25"/>
        <end position="38"/>
    </location>
</feature>
<evidence type="ECO:0000313" key="4">
    <source>
        <dbReference type="EMBL" id="EAU62184.1"/>
    </source>
</evidence>
<dbReference type="SUPFAM" id="SSF49299">
    <property type="entry name" value="PKD domain"/>
    <property type="match status" value="1"/>
</dbReference>
<evidence type="ECO:0000313" key="3">
    <source>
        <dbReference type="EMBL" id="ADO73505.1"/>
    </source>
</evidence>
<gene>
    <name evidence="3" type="ordered locus">STAUR_5743</name>
    <name evidence="4" type="ORF">STIAU_5259</name>
</gene>
<dbReference type="AlphaFoldDB" id="Q08NX8"/>
<evidence type="ECO:0000313" key="5">
    <source>
        <dbReference type="Proteomes" id="UP000001351"/>
    </source>
</evidence>
<feature type="region of interest" description="Disordered" evidence="1">
    <location>
        <begin position="12"/>
        <end position="58"/>
    </location>
</feature>
<dbReference type="CDD" id="cd00146">
    <property type="entry name" value="PKD"/>
    <property type="match status" value="1"/>
</dbReference>
<feature type="domain" description="PKD" evidence="2">
    <location>
        <begin position="202"/>
        <end position="233"/>
    </location>
</feature>
<dbReference type="eggNOG" id="COG3291">
    <property type="taxonomic scope" value="Bacteria"/>
</dbReference>
<dbReference type="Proteomes" id="UP000032702">
    <property type="component" value="Unassembled WGS sequence"/>
</dbReference>
<keyword evidence="5" id="KW-1185">Reference proteome</keyword>
<dbReference type="OrthoDB" id="5520307at2"/>
<proteinExistence type="predicted"/>
<reference evidence="4 6" key="1">
    <citation type="submission" date="2006-04" db="EMBL/GenBank/DDBJ databases">
        <authorList>
            <person name="Nierman W.C."/>
        </authorList>
    </citation>
    <scope>NUCLEOTIDE SEQUENCE [LARGE SCALE GENOMIC DNA]</scope>
    <source>
        <strain evidence="4 6">DW4/3-1</strain>
    </source>
</reference>
<feature type="compositionally biased region" description="Pro residues" evidence="1">
    <location>
        <begin position="39"/>
        <end position="55"/>
    </location>
</feature>
<dbReference type="Proteomes" id="UP000001351">
    <property type="component" value="Chromosome"/>
</dbReference>
<evidence type="ECO:0000313" key="6">
    <source>
        <dbReference type="Proteomes" id="UP000032702"/>
    </source>
</evidence>
<dbReference type="EMBL" id="CP002271">
    <property type="protein sequence ID" value="ADO73505.1"/>
    <property type="molecule type" value="Genomic_DNA"/>
</dbReference>
<dbReference type="HOGENOM" id="CLU_686786_0_0_7"/>
<sequence length="401" mass="43922">MLLLALILSQWPPSGDQAPALPFTPEERGPASTEERPSEPPAPPPPSRPSPPAALPPEDALATALGEERVTLASSVSIEGIEQDRPWVCAGEVLSLSARLGGVAEPGSVTRWIWPVPGGHAELHPGPLLQWRAPLAAGRYPVRFQVCKDLGGRRVGVLAERQLELDVRPCGEDAGQRYEPLQIGVTQSGPGTFTFEALYRGGEPVAAYTWNFGDGSRATTAEPRMTHTYELSGLGPQEPRSFTVKLQARLERGPSLEATTFALTRGHPSSGAPPSVELQVSRWRPRPDGDGWRSDVVVRVPDNTDHTWERFERVFLHWEGEAETDVRDWRERVHVEEELGHGGFRGYVTVSPSEAGPDIKQILDFLYGRDAAGQEVVVSWSPFKREPPAEPPKTQEPLPVK</sequence>
<dbReference type="InterPro" id="IPR013783">
    <property type="entry name" value="Ig-like_fold"/>
</dbReference>
<organism evidence="4 6">
    <name type="scientific">Stigmatella aurantiaca (strain DW4/3-1)</name>
    <dbReference type="NCBI Taxonomy" id="378806"/>
    <lineage>
        <taxon>Bacteria</taxon>
        <taxon>Pseudomonadati</taxon>
        <taxon>Myxococcota</taxon>
        <taxon>Myxococcia</taxon>
        <taxon>Myxococcales</taxon>
        <taxon>Cystobacterineae</taxon>
        <taxon>Archangiaceae</taxon>
        <taxon>Stigmatella</taxon>
    </lineage>
</organism>
<dbReference type="PROSITE" id="PS50093">
    <property type="entry name" value="PKD"/>
    <property type="match status" value="1"/>
</dbReference>
<dbReference type="PATRIC" id="fig|378806.16.peg.944"/>
<dbReference type="InterPro" id="IPR000601">
    <property type="entry name" value="PKD_dom"/>
</dbReference>
<evidence type="ECO:0000256" key="1">
    <source>
        <dbReference type="SAM" id="MobiDB-lite"/>
    </source>
</evidence>
<dbReference type="KEGG" id="sur:STAUR_5743"/>
<accession>Q08NX8</accession>
<feature type="region of interest" description="Disordered" evidence="1">
    <location>
        <begin position="381"/>
        <end position="401"/>
    </location>
</feature>
<name>Q08NX8_STIAD</name>
<dbReference type="InterPro" id="IPR035986">
    <property type="entry name" value="PKD_dom_sf"/>
</dbReference>
<dbReference type="Pfam" id="PF00801">
    <property type="entry name" value="PKD"/>
    <property type="match status" value="1"/>
</dbReference>
<dbReference type="EMBL" id="AAMD01000262">
    <property type="protein sequence ID" value="EAU62184.1"/>
    <property type="molecule type" value="Genomic_DNA"/>
</dbReference>